<dbReference type="InterPro" id="IPR011060">
    <property type="entry name" value="RibuloseP-bd_barrel"/>
</dbReference>
<dbReference type="AlphaFoldDB" id="A0A091BX97"/>
<dbReference type="Gene3D" id="3.20.20.70">
    <property type="entry name" value="Aldolase class I"/>
    <property type="match status" value="1"/>
</dbReference>
<dbReference type="GO" id="GO:0004750">
    <property type="term" value="F:D-ribulose-phosphate 3-epimerase activity"/>
    <property type="evidence" value="ECO:0007669"/>
    <property type="project" value="UniProtKB-EC"/>
</dbReference>
<evidence type="ECO:0000313" key="4">
    <source>
        <dbReference type="Proteomes" id="UP000029380"/>
    </source>
</evidence>
<evidence type="ECO:0000256" key="2">
    <source>
        <dbReference type="ARBA" id="ARBA00023235"/>
    </source>
</evidence>
<proteinExistence type="predicted"/>
<name>A0A091BX97_9ENTE</name>
<accession>A0A091BX97</accession>
<gene>
    <name evidence="3" type="ORF">TMUPMC115_2000</name>
</gene>
<dbReference type="Pfam" id="PF00834">
    <property type="entry name" value="Ribul_P_3_epim"/>
    <property type="match status" value="1"/>
</dbReference>
<dbReference type="PATRIC" id="fig|1302649.3.peg.1997"/>
<organism evidence="3 4">
    <name type="scientific">Tetragenococcus muriaticus PMC-11-5</name>
    <dbReference type="NCBI Taxonomy" id="1302649"/>
    <lineage>
        <taxon>Bacteria</taxon>
        <taxon>Bacillati</taxon>
        <taxon>Bacillota</taxon>
        <taxon>Bacilli</taxon>
        <taxon>Lactobacillales</taxon>
        <taxon>Enterococcaceae</taxon>
        <taxon>Tetragenococcus</taxon>
    </lineage>
</organism>
<dbReference type="EC" id="5.1.3.-" evidence="3"/>
<dbReference type="GO" id="GO:0046872">
    <property type="term" value="F:metal ion binding"/>
    <property type="evidence" value="ECO:0007669"/>
    <property type="project" value="UniProtKB-KW"/>
</dbReference>
<dbReference type="InterPro" id="IPR000056">
    <property type="entry name" value="Ribul_P_3_epim-like"/>
</dbReference>
<dbReference type="PROSITE" id="PS01085">
    <property type="entry name" value="RIBUL_P_3_EPIMER_1"/>
    <property type="match status" value="1"/>
</dbReference>
<dbReference type="EMBL" id="JPVU01000221">
    <property type="protein sequence ID" value="KFN90256.1"/>
    <property type="molecule type" value="Genomic_DNA"/>
</dbReference>
<dbReference type="PANTHER" id="PTHR11749">
    <property type="entry name" value="RIBULOSE-5-PHOSPHATE-3-EPIMERASE"/>
    <property type="match status" value="1"/>
</dbReference>
<keyword evidence="2 3" id="KW-0413">Isomerase</keyword>
<dbReference type="InterPro" id="IPR013785">
    <property type="entry name" value="Aldolase_TIM"/>
</dbReference>
<comment type="caution">
    <text evidence="3">The sequence shown here is derived from an EMBL/GenBank/DDBJ whole genome shotgun (WGS) entry which is preliminary data.</text>
</comment>
<dbReference type="SUPFAM" id="SSF51366">
    <property type="entry name" value="Ribulose-phoshate binding barrel"/>
    <property type="match status" value="1"/>
</dbReference>
<keyword evidence="1" id="KW-0479">Metal-binding</keyword>
<protein>
    <submittedName>
        <fullName evidence="3">Ribulose-phosphate 3-epimerase</fullName>
        <ecNumber evidence="3">5.1.3.-</ecNumber>
        <ecNumber evidence="3">5.1.3.1</ecNumber>
    </submittedName>
</protein>
<sequence>MAKVAASIMCADMLNVQTELERLEKTDCDLLHLDVMDGVFVDNLALGPEWMASVKKQTSLPFDIHLATEMPEKYVEMFRVFKTRNDFLSY</sequence>
<dbReference type="GO" id="GO:0005975">
    <property type="term" value="P:carbohydrate metabolic process"/>
    <property type="evidence" value="ECO:0007669"/>
    <property type="project" value="InterPro"/>
</dbReference>
<evidence type="ECO:0000313" key="3">
    <source>
        <dbReference type="EMBL" id="KFN90256.1"/>
    </source>
</evidence>
<dbReference type="Proteomes" id="UP000029380">
    <property type="component" value="Unassembled WGS sequence"/>
</dbReference>
<reference evidence="3 4" key="1">
    <citation type="submission" date="2014-08" db="EMBL/GenBank/DDBJ databases">
        <title>Genome sequence of Tetragenococcus muriaticus.</title>
        <authorList>
            <person name="Chuea-nongthon C."/>
            <person name="Rodtong S."/>
            <person name="Yongsawatdigul J."/>
            <person name="Steele J.L."/>
            <person name="Liu X.-y."/>
            <person name="Speers J."/>
            <person name="Glasner J.D."/>
            <person name="Neeno-Eckwall E.C."/>
        </authorList>
    </citation>
    <scope>NUCLEOTIDE SEQUENCE [LARGE SCALE GENOMIC DNA]</scope>
    <source>
        <strain evidence="3 4">PMC-11-5</strain>
    </source>
</reference>
<dbReference type="RefSeq" id="WP_231557752.1">
    <property type="nucleotide sequence ID" value="NZ_JPVU01000221.1"/>
</dbReference>
<dbReference type="EC" id="5.1.3.1" evidence="3"/>
<evidence type="ECO:0000256" key="1">
    <source>
        <dbReference type="ARBA" id="ARBA00022723"/>
    </source>
</evidence>